<evidence type="ECO:0000313" key="5">
    <source>
        <dbReference type="Ensembl" id="ENSNNAP00000016394.1"/>
    </source>
</evidence>
<comment type="subcellular location">
    <subcellularLocation>
        <location evidence="1">Secreted</location>
    </subcellularLocation>
</comment>
<evidence type="ECO:0000256" key="2">
    <source>
        <dbReference type="ARBA" id="ARBA00022525"/>
    </source>
</evidence>
<keyword evidence="3" id="KW-1015">Disulfide bond</keyword>
<reference evidence="5" key="2">
    <citation type="submission" date="2025-09" db="UniProtKB">
        <authorList>
            <consortium name="Ensembl"/>
        </authorList>
    </citation>
    <scope>IDENTIFICATION</scope>
</reference>
<organism evidence="5 6">
    <name type="scientific">Naja naja</name>
    <name type="common">Indian cobra</name>
    <dbReference type="NCBI Taxonomy" id="35670"/>
    <lineage>
        <taxon>Eukaryota</taxon>
        <taxon>Metazoa</taxon>
        <taxon>Chordata</taxon>
        <taxon>Craniata</taxon>
        <taxon>Vertebrata</taxon>
        <taxon>Euteleostomi</taxon>
        <taxon>Lepidosauria</taxon>
        <taxon>Squamata</taxon>
        <taxon>Bifurcata</taxon>
        <taxon>Unidentata</taxon>
        <taxon>Episquamata</taxon>
        <taxon>Toxicofera</taxon>
        <taxon>Serpentes</taxon>
        <taxon>Colubroidea</taxon>
        <taxon>Elapidae</taxon>
        <taxon>Elapinae</taxon>
        <taxon>Naja</taxon>
    </lineage>
</organism>
<name>A0A8C6XLE6_NAJNA</name>
<keyword evidence="2" id="KW-0964">Secreted</keyword>
<accession>A0A8C6XLE6</accession>
<dbReference type="Proteomes" id="UP000694559">
    <property type="component" value="Unplaced"/>
</dbReference>
<feature type="signal peptide" evidence="4">
    <location>
        <begin position="1"/>
        <end position="20"/>
    </location>
</feature>
<evidence type="ECO:0000256" key="4">
    <source>
        <dbReference type="SAM" id="SignalP"/>
    </source>
</evidence>
<dbReference type="PROSITE" id="PS00272">
    <property type="entry name" value="SNAKE_TOXIN"/>
    <property type="match status" value="1"/>
</dbReference>
<dbReference type="InterPro" id="IPR045860">
    <property type="entry name" value="Snake_toxin-like_sf"/>
</dbReference>
<dbReference type="GeneTree" id="ENSGT01010000229746"/>
<evidence type="ECO:0000313" key="6">
    <source>
        <dbReference type="Proteomes" id="UP000694559"/>
    </source>
</evidence>
<dbReference type="OrthoDB" id="5945173at2759"/>
<dbReference type="SUPFAM" id="SSF57302">
    <property type="entry name" value="Snake toxin-like"/>
    <property type="match status" value="1"/>
</dbReference>
<keyword evidence="4" id="KW-0732">Signal</keyword>
<proteinExistence type="predicted"/>
<protein>
    <submittedName>
        <fullName evidence="5">Uncharacterized protein</fullName>
    </submittedName>
</protein>
<dbReference type="InterPro" id="IPR054131">
    <property type="entry name" value="Toxin_cobra-type"/>
</dbReference>
<dbReference type="InterPro" id="IPR018354">
    <property type="entry name" value="Snake_toxin_con_site"/>
</dbReference>
<dbReference type="Ensembl" id="ENSNNAT00000017198.1">
    <property type="protein sequence ID" value="ENSNNAP00000016394.1"/>
    <property type="gene ID" value="ENSNNAG00000011050.1"/>
</dbReference>
<evidence type="ECO:0000256" key="3">
    <source>
        <dbReference type="ARBA" id="ARBA00023157"/>
    </source>
</evidence>
<evidence type="ECO:0000256" key="1">
    <source>
        <dbReference type="ARBA" id="ARBA00004613"/>
    </source>
</evidence>
<feature type="chain" id="PRO_5034300375" evidence="4">
    <location>
        <begin position="21"/>
        <end position="85"/>
    </location>
</feature>
<reference evidence="5" key="1">
    <citation type="submission" date="2025-08" db="UniProtKB">
        <authorList>
            <consortium name="Ensembl"/>
        </authorList>
    </citation>
    <scope>IDENTIFICATION</scope>
</reference>
<dbReference type="CDD" id="cd00206">
    <property type="entry name" value="TFP_snake_toxin"/>
    <property type="match status" value="1"/>
</dbReference>
<dbReference type="Gene3D" id="2.10.60.10">
    <property type="entry name" value="CD59"/>
    <property type="match status" value="1"/>
</dbReference>
<dbReference type="FunFam" id="2.10.60.10:FF:000024">
    <property type="entry name" value="Cytotoxin 1"/>
    <property type="match status" value="1"/>
</dbReference>
<dbReference type="GO" id="GO:0090729">
    <property type="term" value="F:toxin activity"/>
    <property type="evidence" value="ECO:0007669"/>
    <property type="project" value="InterPro"/>
</dbReference>
<dbReference type="AlphaFoldDB" id="A0A8C6XLE6"/>
<keyword evidence="6" id="KW-1185">Reference proteome</keyword>
<dbReference type="GO" id="GO:0005576">
    <property type="term" value="C:extracellular region"/>
    <property type="evidence" value="ECO:0007669"/>
    <property type="project" value="UniProtKB-SubCell"/>
</dbReference>
<dbReference type="InterPro" id="IPR003571">
    <property type="entry name" value="Snake_3FTx"/>
</dbReference>
<dbReference type="Pfam" id="PF21947">
    <property type="entry name" value="Toxin_cobra-type"/>
    <property type="match status" value="1"/>
</dbReference>
<sequence>MKAPFAILLAACLCMDGGYTIKCYNHLSGTPETIEICPDSQYFCYKSSWIDGGEMEIEKGCVASCPEFRSSYKSLLCCRKDKCNQ</sequence>